<reference evidence="1 2" key="1">
    <citation type="submission" date="2020-07" db="EMBL/GenBank/DDBJ databases">
        <title>Sequencing the genomes of 1000 actinobacteria strains.</title>
        <authorList>
            <person name="Klenk H.-P."/>
        </authorList>
    </citation>
    <scope>NUCLEOTIDE SEQUENCE [LARGE SCALE GENOMIC DNA]</scope>
    <source>
        <strain evidence="1 2">DSM 23871</strain>
    </source>
</reference>
<protein>
    <submittedName>
        <fullName evidence="1">Uncharacterized protein</fullName>
    </submittedName>
</protein>
<proteinExistence type="predicted"/>
<accession>A0A852T248</accession>
<sequence>MSYAETWVNVGFTDPREVAAWIAEGVHHAGIAADAYRAGFRPDDPWVERSPAGIVPLRQEPLTPPNWLAVRANRARARREWRAQEAKRRRAEKLFNAQMSQLAWLTRSLDFDSGFGAVSLELIGSSDVPVIEADVIRGYDEYADALMLLRERLARVPELSEGDLARVRSGLSRWQGVGEVIARHVHVCSRPIRHTIEAQLAADQEWLEQARQLRW</sequence>
<gene>
    <name evidence="1" type="ORF">BJ963_003225</name>
</gene>
<evidence type="ECO:0000313" key="1">
    <source>
        <dbReference type="EMBL" id="NYD75706.1"/>
    </source>
</evidence>
<dbReference type="RefSeq" id="WP_179457540.1">
    <property type="nucleotide sequence ID" value="NZ_BAAAPX010000001.1"/>
</dbReference>
<organism evidence="1 2">
    <name type="scientific">Leifsonia soli</name>
    <dbReference type="NCBI Taxonomy" id="582665"/>
    <lineage>
        <taxon>Bacteria</taxon>
        <taxon>Bacillati</taxon>
        <taxon>Actinomycetota</taxon>
        <taxon>Actinomycetes</taxon>
        <taxon>Micrococcales</taxon>
        <taxon>Microbacteriaceae</taxon>
        <taxon>Leifsonia</taxon>
    </lineage>
</organism>
<dbReference type="Proteomes" id="UP000589620">
    <property type="component" value="Unassembled WGS sequence"/>
</dbReference>
<dbReference type="EMBL" id="JACCBJ010000001">
    <property type="protein sequence ID" value="NYD75706.1"/>
    <property type="molecule type" value="Genomic_DNA"/>
</dbReference>
<name>A0A852T248_9MICO</name>
<comment type="caution">
    <text evidence="1">The sequence shown here is derived from an EMBL/GenBank/DDBJ whole genome shotgun (WGS) entry which is preliminary data.</text>
</comment>
<keyword evidence="2" id="KW-1185">Reference proteome</keyword>
<evidence type="ECO:0000313" key="2">
    <source>
        <dbReference type="Proteomes" id="UP000589620"/>
    </source>
</evidence>
<dbReference type="AlphaFoldDB" id="A0A852T248"/>